<dbReference type="PANTHER" id="PTHR30290:SF9">
    <property type="entry name" value="OLIGOPEPTIDE-BINDING PROTEIN APPA"/>
    <property type="match status" value="1"/>
</dbReference>
<dbReference type="GO" id="GO:0042597">
    <property type="term" value="C:periplasmic space"/>
    <property type="evidence" value="ECO:0007669"/>
    <property type="project" value="UniProtKB-ARBA"/>
</dbReference>
<dbReference type="Proteomes" id="UP000001169">
    <property type="component" value="Chromosome I"/>
</dbReference>
<dbReference type="SUPFAM" id="SSF53850">
    <property type="entry name" value="Periplasmic binding protein-like II"/>
    <property type="match status" value="1"/>
</dbReference>
<evidence type="ECO:0000256" key="1">
    <source>
        <dbReference type="ARBA" id="ARBA00005695"/>
    </source>
</evidence>
<dbReference type="HOGENOM" id="CLU_017028_7_4_2"/>
<evidence type="ECO:0000313" key="7">
    <source>
        <dbReference type="Proteomes" id="UP000001169"/>
    </source>
</evidence>
<dbReference type="PROSITE" id="PS51318">
    <property type="entry name" value="TAT"/>
    <property type="match status" value="1"/>
</dbReference>
<evidence type="ECO:0000259" key="5">
    <source>
        <dbReference type="Pfam" id="PF00496"/>
    </source>
</evidence>
<dbReference type="KEGG" id="hma:rrnAC3299"/>
<dbReference type="eggNOG" id="arCOG01534">
    <property type="taxonomic scope" value="Archaea"/>
</dbReference>
<dbReference type="Pfam" id="PF10518">
    <property type="entry name" value="TAT_signal"/>
    <property type="match status" value="1"/>
</dbReference>
<dbReference type="AlphaFoldDB" id="Q5UXL1"/>
<dbReference type="PATRIC" id="fig|272569.17.peg.3829"/>
<dbReference type="EnsemblBacteria" id="AAV47992">
    <property type="protein sequence ID" value="AAV47992"/>
    <property type="gene ID" value="rrnAC3299"/>
</dbReference>
<dbReference type="PIRSF" id="PIRSF002741">
    <property type="entry name" value="MppA"/>
    <property type="match status" value="1"/>
</dbReference>
<evidence type="ECO:0000256" key="2">
    <source>
        <dbReference type="ARBA" id="ARBA00022448"/>
    </source>
</evidence>
<dbReference type="Pfam" id="PF00496">
    <property type="entry name" value="SBP_bac_5"/>
    <property type="match status" value="1"/>
</dbReference>
<keyword evidence="3" id="KW-0732">Signal</keyword>
<feature type="domain" description="Solute-binding protein family 5" evidence="5">
    <location>
        <begin position="108"/>
        <end position="517"/>
    </location>
</feature>
<dbReference type="NCBIfam" id="TIGR01409">
    <property type="entry name" value="TAT_signal_seq"/>
    <property type="match status" value="1"/>
</dbReference>
<dbReference type="GO" id="GO:0015833">
    <property type="term" value="P:peptide transport"/>
    <property type="evidence" value="ECO:0007669"/>
    <property type="project" value="TreeGrafter"/>
</dbReference>
<dbReference type="CDD" id="cd00995">
    <property type="entry name" value="PBP2_NikA_DppA_OppA_like"/>
    <property type="match status" value="1"/>
</dbReference>
<keyword evidence="2" id="KW-0813">Transport</keyword>
<dbReference type="InterPro" id="IPR006311">
    <property type="entry name" value="TAT_signal"/>
</dbReference>
<protein>
    <submittedName>
        <fullName evidence="6">Dipeptide ABC transporter dipeptide-binding</fullName>
    </submittedName>
</protein>
<dbReference type="Gene3D" id="3.10.105.10">
    <property type="entry name" value="Dipeptide-binding Protein, Domain 3"/>
    <property type="match status" value="1"/>
</dbReference>
<dbReference type="Gene3D" id="3.40.190.10">
    <property type="entry name" value="Periplasmic binding protein-like II"/>
    <property type="match status" value="1"/>
</dbReference>
<dbReference type="STRING" id="272569.rrnAC3299"/>
<gene>
    <name evidence="6" type="primary">dppA</name>
    <name evidence="6" type="ordered locus">rrnAC3299</name>
</gene>
<dbReference type="PROSITE" id="PS51257">
    <property type="entry name" value="PROKAR_LIPOPROTEIN"/>
    <property type="match status" value="1"/>
</dbReference>
<dbReference type="InterPro" id="IPR019546">
    <property type="entry name" value="TAT_signal_bac_arc"/>
</dbReference>
<proteinExistence type="inferred from homology"/>
<dbReference type="InterPro" id="IPR000914">
    <property type="entry name" value="SBP_5_dom"/>
</dbReference>
<comment type="similarity">
    <text evidence="1">Belongs to the bacterial solute-binding protein 5 family.</text>
</comment>
<name>Q5UXL1_HALMA</name>
<dbReference type="PANTHER" id="PTHR30290">
    <property type="entry name" value="PERIPLASMIC BINDING COMPONENT OF ABC TRANSPORTER"/>
    <property type="match status" value="1"/>
</dbReference>
<feature type="region of interest" description="Disordered" evidence="4">
    <location>
        <begin position="24"/>
        <end position="71"/>
    </location>
</feature>
<dbReference type="GO" id="GO:1904680">
    <property type="term" value="F:peptide transmembrane transporter activity"/>
    <property type="evidence" value="ECO:0007669"/>
    <property type="project" value="TreeGrafter"/>
</dbReference>
<dbReference type="GO" id="GO:0043190">
    <property type="term" value="C:ATP-binding cassette (ABC) transporter complex"/>
    <property type="evidence" value="ECO:0007669"/>
    <property type="project" value="InterPro"/>
</dbReference>
<evidence type="ECO:0000313" key="6">
    <source>
        <dbReference type="EMBL" id="AAV47992.1"/>
    </source>
</evidence>
<dbReference type="PaxDb" id="272569-rrnAC3299"/>
<dbReference type="InterPro" id="IPR039424">
    <property type="entry name" value="SBP_5"/>
</dbReference>
<evidence type="ECO:0000256" key="4">
    <source>
        <dbReference type="SAM" id="MobiDB-lite"/>
    </source>
</evidence>
<keyword evidence="7" id="KW-1185">Reference proteome</keyword>
<dbReference type="EMBL" id="AY596297">
    <property type="protein sequence ID" value="AAV47992.1"/>
    <property type="molecule type" value="Genomic_DNA"/>
</dbReference>
<organism evidence="6 7">
    <name type="scientific">Haloarcula marismortui (strain ATCC 43049 / DSM 3752 / JCM 8966 / VKM B-1809)</name>
    <name type="common">Halobacterium marismortui</name>
    <dbReference type="NCBI Taxonomy" id="272569"/>
    <lineage>
        <taxon>Archaea</taxon>
        <taxon>Methanobacteriati</taxon>
        <taxon>Methanobacteriota</taxon>
        <taxon>Stenosarchaea group</taxon>
        <taxon>Halobacteria</taxon>
        <taxon>Halobacteriales</taxon>
        <taxon>Haloarculaceae</taxon>
        <taxon>Haloarcula</taxon>
    </lineage>
</organism>
<accession>Q5UXL1</accession>
<evidence type="ECO:0000256" key="3">
    <source>
        <dbReference type="ARBA" id="ARBA00022729"/>
    </source>
</evidence>
<dbReference type="InterPro" id="IPR030678">
    <property type="entry name" value="Peptide/Ni-bd"/>
</dbReference>
<sequence length="621" mass="68276">MPRSSSMERRSFLKATGSAAAAAALAGCSSDSDETEGAEEGTGGGMDSTDDSGGDVGTDLKEEGDLWRVNTGTMTTMDPIEATDTQSGIVIQQMFDPLMNYPDSQPAVEGLMAADYEVSEDFTTYTFQLKDATFHNGDTVTASDFVYAFERLTASSNSSRAYFVLDSLGVTHETTTETVDGEEQEVYQSGTLGVEAIDETTLEIQLESPFASTLEMLAYSSFSPVPEGMVGDIEGYEGEMTQAEFSSSNPVGNGPFEFDTWDSGTEARVSAYDDYYGESASVDGVHFAVIENDSANYNYAMNRNADIFELPTAQYDPGKVSVEEEDDQGRQIGSYGELRNGATANYSAVSNIGVFYLGFNMASVPKPVRQAVAYAMNQHTVVEQVFKQRGEPAYNFTPKSIFPGGAQNYNDRAENEYPYGYDDSQLGEARSVMEEAGYGENERFAMELTIYESGVWSETASILRDQLQSVYIDLEVNQAPFNTLLERGRNGELEMYSLGWVADWPAPDNFLQLLNPPQTDTSLDFPISYVNWQPENGDAAQQAEEAYQAIAENPAPTEEDQTARNDAYLEMENANWEDVAMLPVYHELTELFWYDHVDFAPPAGMGPSRQKMNTVSLGDRE</sequence>
<reference evidence="6 7" key="1">
    <citation type="journal article" date="2004" name="Genome Res.">
        <title>Genome sequence of Haloarcula marismortui: a halophilic archaeon from the Dead Sea.</title>
        <authorList>
            <person name="Baliga N.S."/>
            <person name="Bonneau R."/>
            <person name="Facciotti M.T."/>
            <person name="Pan M."/>
            <person name="Glusman G."/>
            <person name="Deutsch E.W."/>
            <person name="Shannon P."/>
            <person name="Chiu Y."/>
            <person name="Weng R.S."/>
            <person name="Gan R.R."/>
            <person name="Hung P."/>
            <person name="Date S.V."/>
            <person name="Marcotte E."/>
            <person name="Hood L."/>
            <person name="Ng W.V."/>
        </authorList>
    </citation>
    <scope>NUCLEOTIDE SEQUENCE [LARGE SCALE GENOMIC DNA]</scope>
    <source>
        <strain evidence="7">ATCC 43049 / DSM 3752 / JCM 8966 / VKM B-1809</strain>
    </source>
</reference>